<reference evidence="3" key="1">
    <citation type="journal article" date="2019" name="Int. J. Syst. Evol. Microbiol.">
        <title>The Global Catalogue of Microorganisms (GCM) 10K type strain sequencing project: providing services to taxonomists for standard genome sequencing and annotation.</title>
        <authorList>
            <consortium name="The Broad Institute Genomics Platform"/>
            <consortium name="The Broad Institute Genome Sequencing Center for Infectious Disease"/>
            <person name="Wu L."/>
            <person name="Ma J."/>
        </authorList>
    </citation>
    <scope>NUCLEOTIDE SEQUENCE [LARGE SCALE GENOMIC DNA]</scope>
    <source>
        <strain evidence="3">CCM 8875</strain>
    </source>
</reference>
<accession>A0ABW4DZW6</accession>
<dbReference type="EMBL" id="JBHTOQ010000036">
    <property type="protein sequence ID" value="MFD1482774.1"/>
    <property type="molecule type" value="Genomic_DNA"/>
</dbReference>
<feature type="region of interest" description="Disordered" evidence="1">
    <location>
        <begin position="1"/>
        <end position="26"/>
    </location>
</feature>
<name>A0ABW4DZW6_9RHOB</name>
<evidence type="ECO:0000313" key="3">
    <source>
        <dbReference type="Proteomes" id="UP001597302"/>
    </source>
</evidence>
<sequence>MGRRVRSDRQPDRSQLPAPPSGRGLFDVRQPRAIGEIADLPRPVGGFHTSIVCDRKAGCAIWGRSTGRPRKPIRLSEQIVTPSPAALTLVNPAPRFASYRLGVALAGIVGALSVPGQIRHTLFVFPDYSGTFPSATGADHGRRLRYPSPPRDRARIVRPRLQHRYLHGLNVEGRAASRHG</sequence>
<protein>
    <submittedName>
        <fullName evidence="2">Uncharacterized protein</fullName>
    </submittedName>
</protein>
<keyword evidence="3" id="KW-1185">Reference proteome</keyword>
<feature type="compositionally biased region" description="Basic and acidic residues" evidence="1">
    <location>
        <begin position="1"/>
        <end position="12"/>
    </location>
</feature>
<comment type="caution">
    <text evidence="2">The sequence shown here is derived from an EMBL/GenBank/DDBJ whole genome shotgun (WGS) entry which is preliminary data.</text>
</comment>
<proteinExistence type="predicted"/>
<dbReference type="RefSeq" id="WP_131572421.1">
    <property type="nucleotide sequence ID" value="NZ_CBCSAJ010000051.1"/>
</dbReference>
<dbReference type="Proteomes" id="UP001597302">
    <property type="component" value="Unassembled WGS sequence"/>
</dbReference>
<gene>
    <name evidence="2" type="ORF">ACFQ5P_15870</name>
</gene>
<evidence type="ECO:0000313" key="2">
    <source>
        <dbReference type="EMBL" id="MFD1482774.1"/>
    </source>
</evidence>
<organism evidence="2 3">
    <name type="scientific">Paracoccus nototheniae</name>
    <dbReference type="NCBI Taxonomy" id="2489002"/>
    <lineage>
        <taxon>Bacteria</taxon>
        <taxon>Pseudomonadati</taxon>
        <taxon>Pseudomonadota</taxon>
        <taxon>Alphaproteobacteria</taxon>
        <taxon>Rhodobacterales</taxon>
        <taxon>Paracoccaceae</taxon>
        <taxon>Paracoccus</taxon>
    </lineage>
</organism>
<evidence type="ECO:0000256" key="1">
    <source>
        <dbReference type="SAM" id="MobiDB-lite"/>
    </source>
</evidence>